<proteinExistence type="predicted"/>
<dbReference type="AlphaFoldDB" id="A0A212IXL0"/>
<gene>
    <name evidence="1" type="ORF">KL86DYS2_10270</name>
</gene>
<dbReference type="EMBL" id="FLUL01000001">
    <property type="protein sequence ID" value="SBV91912.1"/>
    <property type="molecule type" value="Genomic_DNA"/>
</dbReference>
<organism evidence="1">
    <name type="scientific">uncultured Dysgonomonas sp</name>
    <dbReference type="NCBI Taxonomy" id="206096"/>
    <lineage>
        <taxon>Bacteria</taxon>
        <taxon>Pseudomonadati</taxon>
        <taxon>Bacteroidota</taxon>
        <taxon>Bacteroidia</taxon>
        <taxon>Bacteroidales</taxon>
        <taxon>Dysgonomonadaceae</taxon>
        <taxon>Dysgonomonas</taxon>
        <taxon>environmental samples</taxon>
    </lineage>
</organism>
<sequence>MVGSPGVTIPNNPRPNEIKPNIINKYFFISYYCVSVQILYPSQKQRKEKSMNK</sequence>
<protein>
    <submittedName>
        <fullName evidence="1">Uncharacterized protein</fullName>
    </submittedName>
</protein>
<reference evidence="1" key="1">
    <citation type="submission" date="2016-04" db="EMBL/GenBank/DDBJ databases">
        <authorList>
            <person name="Evans L.H."/>
            <person name="Alamgir A."/>
            <person name="Owens N."/>
            <person name="Weber N.D."/>
            <person name="Virtaneva K."/>
            <person name="Barbian K."/>
            <person name="Babar A."/>
            <person name="Rosenke K."/>
        </authorList>
    </citation>
    <scope>NUCLEOTIDE SEQUENCE</scope>
    <source>
        <strain evidence="1">86-2</strain>
    </source>
</reference>
<evidence type="ECO:0000313" key="1">
    <source>
        <dbReference type="EMBL" id="SBV91912.1"/>
    </source>
</evidence>
<accession>A0A212IXL0</accession>
<name>A0A212IXL0_9BACT</name>